<name>D8M9I6_BLAHO</name>
<proteinExistence type="predicted"/>
<dbReference type="Proteomes" id="UP000008312">
    <property type="component" value="Unassembled WGS sequence"/>
</dbReference>
<reference evidence="1" key="1">
    <citation type="submission" date="2010-02" db="EMBL/GenBank/DDBJ databases">
        <title>Sequencing and annotation of the Blastocystis hominis genome.</title>
        <authorList>
            <person name="Wincker P."/>
        </authorList>
    </citation>
    <scope>NUCLEOTIDE SEQUENCE</scope>
    <source>
        <strain evidence="1">Singapore isolate B</strain>
    </source>
</reference>
<keyword evidence="2" id="KW-1185">Reference proteome</keyword>
<dbReference type="AlphaFoldDB" id="D8M9I6"/>
<evidence type="ECO:0000313" key="1">
    <source>
        <dbReference type="EMBL" id="CBK24725.2"/>
    </source>
</evidence>
<sequence length="179" mass="20724">MSSLSTNRSMDEEYTAKPWEESCIHIPDGLFYSQNEKNSKKGYLRLIPVSFENDVVGCDDYQSLVREMRKNEQYVQMKNMDYGHIGNAEKRYRSIVTEDMVKQIIRNLPFLSNFSMTTACVERLSLALKEYLTYVLQVCKHEHEQVALLTGSNSEVITKADIQRAIQRHPFILSAFPSL</sequence>
<accession>D8M9I6</accession>
<protein>
    <submittedName>
        <fullName evidence="1">Uncharacterized protein</fullName>
    </submittedName>
</protein>
<organism evidence="1">
    <name type="scientific">Blastocystis hominis</name>
    <dbReference type="NCBI Taxonomy" id="12968"/>
    <lineage>
        <taxon>Eukaryota</taxon>
        <taxon>Sar</taxon>
        <taxon>Stramenopiles</taxon>
        <taxon>Bigyra</taxon>
        <taxon>Opalozoa</taxon>
        <taxon>Opalinata</taxon>
        <taxon>Blastocystidae</taxon>
        <taxon>Blastocystis</taxon>
    </lineage>
</organism>
<evidence type="ECO:0000313" key="2">
    <source>
        <dbReference type="Proteomes" id="UP000008312"/>
    </source>
</evidence>
<dbReference type="RefSeq" id="XP_012898773.1">
    <property type="nucleotide sequence ID" value="XM_013043319.1"/>
</dbReference>
<dbReference type="InParanoid" id="D8M9I6"/>
<dbReference type="OrthoDB" id="10605287at2759"/>
<gene>
    <name evidence="1" type="ORF">GSBLH_T00004429001</name>
</gene>
<dbReference type="GeneID" id="24921456"/>
<dbReference type="EMBL" id="FN668688">
    <property type="protein sequence ID" value="CBK24725.2"/>
    <property type="molecule type" value="Genomic_DNA"/>
</dbReference>